<dbReference type="RefSeq" id="WP_160972152.1">
    <property type="nucleotide sequence ID" value="NZ_WWEN01000002.1"/>
</dbReference>
<dbReference type="InterPro" id="IPR052712">
    <property type="entry name" value="Acid_resist_chaperone_HdeD"/>
</dbReference>
<proteinExistence type="predicted"/>
<evidence type="ECO:0008006" key="4">
    <source>
        <dbReference type="Google" id="ProtNLM"/>
    </source>
</evidence>
<dbReference type="Proteomes" id="UP000479043">
    <property type="component" value="Unassembled WGS sequence"/>
</dbReference>
<keyword evidence="1" id="KW-0812">Transmembrane</keyword>
<evidence type="ECO:0000313" key="2">
    <source>
        <dbReference type="EMBL" id="MYM54459.1"/>
    </source>
</evidence>
<feature type="transmembrane region" description="Helical" evidence="1">
    <location>
        <begin position="74"/>
        <end position="95"/>
    </location>
</feature>
<dbReference type="PANTHER" id="PTHR34989">
    <property type="entry name" value="PROTEIN HDED"/>
    <property type="match status" value="1"/>
</dbReference>
<keyword evidence="1" id="KW-0472">Membrane</keyword>
<dbReference type="GO" id="GO:0005886">
    <property type="term" value="C:plasma membrane"/>
    <property type="evidence" value="ECO:0007669"/>
    <property type="project" value="TreeGrafter"/>
</dbReference>
<name>A0A6L8LMU4_9RHOB</name>
<evidence type="ECO:0000313" key="3">
    <source>
        <dbReference type="Proteomes" id="UP000479043"/>
    </source>
</evidence>
<protein>
    <recommendedName>
        <fullName evidence="4">HdeD family acid-resistance protein</fullName>
    </recommendedName>
</protein>
<dbReference type="Pfam" id="PF03729">
    <property type="entry name" value="DUF308"/>
    <property type="match status" value="1"/>
</dbReference>
<feature type="transmembrane region" description="Helical" evidence="1">
    <location>
        <begin position="50"/>
        <end position="68"/>
    </location>
</feature>
<dbReference type="InterPro" id="IPR005325">
    <property type="entry name" value="DUF308_memb"/>
</dbReference>
<organism evidence="2 3">
    <name type="scientific">Thalassovita mangrovi</name>
    <dbReference type="NCBI Taxonomy" id="2692236"/>
    <lineage>
        <taxon>Bacteria</taxon>
        <taxon>Pseudomonadati</taxon>
        <taxon>Pseudomonadota</taxon>
        <taxon>Alphaproteobacteria</taxon>
        <taxon>Rhodobacterales</taxon>
        <taxon>Roseobacteraceae</taxon>
        <taxon>Thalassovita</taxon>
    </lineage>
</organism>
<reference evidence="2 3" key="1">
    <citation type="submission" date="2020-01" db="EMBL/GenBank/DDBJ databases">
        <authorList>
            <person name="Chen S."/>
        </authorList>
    </citation>
    <scope>NUCLEOTIDE SEQUENCE [LARGE SCALE GENOMIC DNA]</scope>
    <source>
        <strain evidence="2 3">GS-10</strain>
    </source>
</reference>
<keyword evidence="1" id="KW-1133">Transmembrane helix</keyword>
<comment type="caution">
    <text evidence="2">The sequence shown here is derived from an EMBL/GenBank/DDBJ whole genome shotgun (WGS) entry which is preliminary data.</text>
</comment>
<feature type="transmembrane region" description="Helical" evidence="1">
    <location>
        <begin position="132"/>
        <end position="152"/>
    </location>
</feature>
<evidence type="ECO:0000256" key="1">
    <source>
        <dbReference type="SAM" id="Phobius"/>
    </source>
</evidence>
<keyword evidence="3" id="KW-1185">Reference proteome</keyword>
<sequence>MFILFGVMAILAPGVATIVIEQFIAWILILWGIGGLFFARGFRVMAEWRVLAASYAVVLLAGTGFLIFPGAGITVLTVIMLLAFFVEGALSILFGLRLSGQLPHWRWIVLSGISSSALGLIVLVAWTDMSRWFLALIVGVNFLSTGLSLLVLSRPRKA</sequence>
<accession>A0A6L8LMU4</accession>
<dbReference type="EMBL" id="WWEN01000002">
    <property type="protein sequence ID" value="MYM54459.1"/>
    <property type="molecule type" value="Genomic_DNA"/>
</dbReference>
<dbReference type="AlphaFoldDB" id="A0A6L8LMU4"/>
<feature type="transmembrane region" description="Helical" evidence="1">
    <location>
        <begin position="107"/>
        <end position="126"/>
    </location>
</feature>
<dbReference type="PANTHER" id="PTHR34989:SF1">
    <property type="entry name" value="PROTEIN HDED"/>
    <property type="match status" value="1"/>
</dbReference>
<gene>
    <name evidence="2" type="ORF">GR167_04030</name>
</gene>
<feature type="transmembrane region" description="Helical" evidence="1">
    <location>
        <begin position="26"/>
        <end position="43"/>
    </location>
</feature>